<dbReference type="PANTHER" id="PTHR12121">
    <property type="entry name" value="CARBON CATABOLITE REPRESSOR PROTEIN 4"/>
    <property type="match status" value="1"/>
</dbReference>
<keyword evidence="4" id="KW-1185">Reference proteome</keyword>
<dbReference type="EMBL" id="AP019735">
    <property type="protein sequence ID" value="BBL03740.1"/>
    <property type="molecule type" value="Genomic_DNA"/>
</dbReference>
<dbReference type="GeneID" id="78341770"/>
<evidence type="ECO:0000256" key="1">
    <source>
        <dbReference type="SAM" id="SignalP"/>
    </source>
</evidence>
<gene>
    <name evidence="3" type="ORF">A5CBH24_10530</name>
</gene>
<organism evidence="3 4">
    <name type="scientific">Alistipes communis</name>
    <dbReference type="NCBI Taxonomy" id="2585118"/>
    <lineage>
        <taxon>Bacteria</taxon>
        <taxon>Pseudomonadati</taxon>
        <taxon>Bacteroidota</taxon>
        <taxon>Bacteroidia</taxon>
        <taxon>Bacteroidales</taxon>
        <taxon>Rikenellaceae</taxon>
        <taxon>Alistipes</taxon>
    </lineage>
</organism>
<keyword evidence="1" id="KW-0732">Signal</keyword>
<keyword evidence="3" id="KW-0540">Nuclease</keyword>
<reference evidence="4" key="1">
    <citation type="submission" date="2019-06" db="EMBL/GenBank/DDBJ databases">
        <title>Alistipes onderdonkii subsp. vulgaris subsp. nov., Alistipes dispar sp. nov. and Alistipes communis sp. nov., isolated from human faeces, and creation of Alistipes onderdonkii subsp. onderdonkii subsp. nov.</title>
        <authorList>
            <person name="Sakamoto M."/>
            <person name="Ikeyama N."/>
            <person name="Ogata Y."/>
            <person name="Suda W."/>
            <person name="Iino T."/>
            <person name="Hattori M."/>
            <person name="Ohkuma M."/>
        </authorList>
    </citation>
    <scope>NUCLEOTIDE SEQUENCE [LARGE SCALE GENOMIC DNA]</scope>
    <source>
        <strain evidence="4">5CBH24</strain>
    </source>
</reference>
<dbReference type="InterPro" id="IPR005135">
    <property type="entry name" value="Endo/exonuclease/phosphatase"/>
</dbReference>
<dbReference type="SUPFAM" id="SSF56219">
    <property type="entry name" value="DNase I-like"/>
    <property type="match status" value="1"/>
</dbReference>
<keyword evidence="3" id="KW-0255">Endonuclease</keyword>
<dbReference type="InterPro" id="IPR036691">
    <property type="entry name" value="Endo/exonu/phosph_ase_sf"/>
</dbReference>
<evidence type="ECO:0000313" key="4">
    <source>
        <dbReference type="Proteomes" id="UP000318946"/>
    </source>
</evidence>
<proteinExistence type="predicted"/>
<evidence type="ECO:0000313" key="3">
    <source>
        <dbReference type="EMBL" id="BBL03740.1"/>
    </source>
</evidence>
<feature type="chain" id="PRO_5021363114" evidence="1">
    <location>
        <begin position="22"/>
        <end position="301"/>
    </location>
</feature>
<protein>
    <submittedName>
        <fullName evidence="3">Endonuclease</fullName>
    </submittedName>
</protein>
<dbReference type="OrthoDB" id="9793162at2"/>
<sequence length="301" mass="34841">MFRRILIITGVLLSLAGTAEAGEKAESDDGIHRVMTCNIRITGLEADAPYPERVWENRRDLCVETILSRRPDIICLQEAIYDSYAYLKEKLRGYVPYGFAGPEMDPYTEGYHFIGKNVIFFRRDRYEFVSAGCYWLSETPLIGGSCSWNTTRARHCNWVRLRDKRSGRELRVLDVHLDHKSDEARREQIRMVMDECAQYAPDFPQILCGDFNAGIDSAPIGYIRTVDGWREMYESVHGSGETGFTAHAFKGEEYKPEKSHRIDFIFYRGDVEVCDAEIVRDRKGAMYPSDHYFLFSEFTLR</sequence>
<keyword evidence="3" id="KW-0378">Hydrolase</keyword>
<feature type="domain" description="Endonuclease/exonuclease/phosphatase" evidence="2">
    <location>
        <begin position="55"/>
        <end position="291"/>
    </location>
</feature>
<evidence type="ECO:0000259" key="2">
    <source>
        <dbReference type="Pfam" id="PF03372"/>
    </source>
</evidence>
<name>A0A4Y1WRM9_9BACT</name>
<dbReference type="InterPro" id="IPR050410">
    <property type="entry name" value="CCR4/nocturin_mRNA_transcr"/>
</dbReference>
<dbReference type="GO" id="GO:0004519">
    <property type="term" value="F:endonuclease activity"/>
    <property type="evidence" value="ECO:0007669"/>
    <property type="project" value="UniProtKB-KW"/>
</dbReference>
<dbReference type="Proteomes" id="UP000318946">
    <property type="component" value="Chromosome"/>
</dbReference>
<dbReference type="GO" id="GO:0000175">
    <property type="term" value="F:3'-5'-RNA exonuclease activity"/>
    <property type="evidence" value="ECO:0007669"/>
    <property type="project" value="TreeGrafter"/>
</dbReference>
<dbReference type="Pfam" id="PF03372">
    <property type="entry name" value="Exo_endo_phos"/>
    <property type="match status" value="1"/>
</dbReference>
<dbReference type="CDD" id="cd09083">
    <property type="entry name" value="EEP-1"/>
    <property type="match status" value="1"/>
</dbReference>
<dbReference type="Gene3D" id="3.60.10.10">
    <property type="entry name" value="Endonuclease/exonuclease/phosphatase"/>
    <property type="match status" value="1"/>
</dbReference>
<accession>A0A4Y1WRM9</accession>
<feature type="signal peptide" evidence="1">
    <location>
        <begin position="1"/>
        <end position="21"/>
    </location>
</feature>
<dbReference type="KEGG" id="acou:A5CBH24_10530"/>
<dbReference type="RefSeq" id="WP_141412407.1">
    <property type="nucleotide sequence ID" value="NZ_AP019735.1"/>
</dbReference>
<dbReference type="PANTHER" id="PTHR12121:SF36">
    <property type="entry name" value="ENDONUCLEASE_EXONUCLEASE_PHOSPHATASE DOMAIN-CONTAINING PROTEIN"/>
    <property type="match status" value="1"/>
</dbReference>
<dbReference type="AlphaFoldDB" id="A0A4Y1WRM9"/>